<dbReference type="EMBL" id="FQVG01000023">
    <property type="protein sequence ID" value="SHE90961.1"/>
    <property type="molecule type" value="Genomic_DNA"/>
</dbReference>
<sequence>LGWSKEGLKIMAKLRVFSKNGGNLREISVFKEDEKAFKVSKKKIKEAIRKINKSSREVMNNITILNIGKVTPIYRILKSIKYENII</sequence>
<feature type="non-terminal residue" evidence="1">
    <location>
        <position position="1"/>
    </location>
</feature>
<dbReference type="Proteomes" id="UP000184423">
    <property type="component" value="Unassembled WGS sequence"/>
</dbReference>
<name>A0A1M4XBZ0_9CLOT</name>
<keyword evidence="2" id="KW-1185">Reference proteome</keyword>
<evidence type="ECO:0000313" key="2">
    <source>
        <dbReference type="Proteomes" id="UP000184423"/>
    </source>
</evidence>
<gene>
    <name evidence="1" type="ORF">SAMN02746091_01364</name>
</gene>
<protein>
    <submittedName>
        <fullName evidence="1">Uncharacterized protein family (UPF0236)</fullName>
    </submittedName>
</protein>
<accession>A0A1M4XBZ0</accession>
<reference evidence="2" key="1">
    <citation type="submission" date="2016-11" db="EMBL/GenBank/DDBJ databases">
        <authorList>
            <person name="Varghese N."/>
            <person name="Submissions S."/>
        </authorList>
    </citation>
    <scope>NUCLEOTIDE SEQUENCE [LARGE SCALE GENOMIC DNA]</scope>
    <source>
        <strain evidence="2">DSM 10124</strain>
    </source>
</reference>
<organism evidence="1 2">
    <name type="scientific">Caloramator proteoclasticus DSM 10124</name>
    <dbReference type="NCBI Taxonomy" id="1121262"/>
    <lineage>
        <taxon>Bacteria</taxon>
        <taxon>Bacillati</taxon>
        <taxon>Bacillota</taxon>
        <taxon>Clostridia</taxon>
        <taxon>Eubacteriales</taxon>
        <taxon>Clostridiaceae</taxon>
        <taxon>Caloramator</taxon>
    </lineage>
</organism>
<dbReference type="AlphaFoldDB" id="A0A1M4XBZ0"/>
<proteinExistence type="predicted"/>
<evidence type="ECO:0000313" key="1">
    <source>
        <dbReference type="EMBL" id="SHE90961.1"/>
    </source>
</evidence>